<dbReference type="InterPro" id="IPR050039">
    <property type="entry name" value="MAB_1171c-like"/>
</dbReference>
<feature type="transmembrane region" description="Helical" evidence="1">
    <location>
        <begin position="6"/>
        <end position="23"/>
    </location>
</feature>
<keyword evidence="4" id="KW-1185">Reference proteome</keyword>
<feature type="transmembrane region" description="Helical" evidence="1">
    <location>
        <begin position="103"/>
        <end position="122"/>
    </location>
</feature>
<proteinExistence type="predicted"/>
<keyword evidence="1" id="KW-1133">Transmembrane helix</keyword>
<feature type="transmembrane region" description="Helical" evidence="1">
    <location>
        <begin position="70"/>
        <end position="91"/>
    </location>
</feature>
<dbReference type="Pfam" id="PF20182">
    <property type="entry name" value="DUF6545"/>
    <property type="match status" value="1"/>
</dbReference>
<organism evidence="3 4">
    <name type="scientific">Micromonospora phaseoli</name>
    <dbReference type="NCBI Taxonomy" id="1144548"/>
    <lineage>
        <taxon>Bacteria</taxon>
        <taxon>Bacillati</taxon>
        <taxon>Actinomycetota</taxon>
        <taxon>Actinomycetes</taxon>
        <taxon>Micromonosporales</taxon>
        <taxon>Micromonosporaceae</taxon>
        <taxon>Micromonospora</taxon>
    </lineage>
</organism>
<feature type="domain" description="DUF6545" evidence="2">
    <location>
        <begin position="245"/>
        <end position="382"/>
    </location>
</feature>
<dbReference type="RefSeq" id="WP_232521242.1">
    <property type="nucleotide sequence ID" value="NZ_BOPI01000040.1"/>
</dbReference>
<evidence type="ECO:0000313" key="4">
    <source>
        <dbReference type="Proteomes" id="UP000198707"/>
    </source>
</evidence>
<keyword evidence="1" id="KW-0472">Membrane</keyword>
<evidence type="ECO:0000313" key="3">
    <source>
        <dbReference type="EMBL" id="SEJ36717.1"/>
    </source>
</evidence>
<feature type="transmembrane region" description="Helical" evidence="1">
    <location>
        <begin position="175"/>
        <end position="193"/>
    </location>
</feature>
<dbReference type="Proteomes" id="UP000198707">
    <property type="component" value="Unassembled WGS sequence"/>
</dbReference>
<feature type="transmembrane region" description="Helical" evidence="1">
    <location>
        <begin position="213"/>
        <end position="235"/>
    </location>
</feature>
<dbReference type="NCBIfam" id="NF042915">
    <property type="entry name" value="MAB_1171c_fam"/>
    <property type="match status" value="1"/>
</dbReference>
<feature type="transmembrane region" description="Helical" evidence="1">
    <location>
        <begin position="142"/>
        <end position="163"/>
    </location>
</feature>
<evidence type="ECO:0000259" key="2">
    <source>
        <dbReference type="Pfam" id="PF20182"/>
    </source>
</evidence>
<reference evidence="4" key="1">
    <citation type="submission" date="2016-10" db="EMBL/GenBank/DDBJ databases">
        <authorList>
            <person name="Varghese N."/>
            <person name="Submissions S."/>
        </authorList>
    </citation>
    <scope>NUCLEOTIDE SEQUENCE [LARGE SCALE GENOMIC DNA]</scope>
    <source>
        <strain evidence="4">CGMCC 4.7038</strain>
    </source>
</reference>
<dbReference type="InterPro" id="IPR046675">
    <property type="entry name" value="DUF6545"/>
</dbReference>
<name>A0A1H6YCG0_9ACTN</name>
<dbReference type="STRING" id="1144548.SAMN05443287_10475"/>
<dbReference type="AlphaFoldDB" id="A0A1H6YCG0"/>
<gene>
    <name evidence="3" type="ORF">SAMN05443287_10475</name>
</gene>
<protein>
    <recommendedName>
        <fullName evidence="2">DUF6545 domain-containing protein</fullName>
    </recommendedName>
</protein>
<feature type="transmembrane region" description="Helical" evidence="1">
    <location>
        <begin position="35"/>
        <end position="58"/>
    </location>
</feature>
<accession>A0A1H6YCG0</accession>
<dbReference type="EMBL" id="FNYV01000004">
    <property type="protein sequence ID" value="SEJ36717.1"/>
    <property type="molecule type" value="Genomic_DNA"/>
</dbReference>
<sequence length="395" mass="43016">MQRAIMVTAGLISLVSALLKIRAVRRQPDAPGPKAMCLGLLAFGTAFLVLAPPHTVLISELLRVPNSGRLLGNLLTLASAGAMQVMMLHLVHPPPVARQRVRRRLIVVTLVALAMTVLLTSAHTENVTNFVERYATSTPIGIYQLLYLSCLAMAVVDLIHLSIRYSRHVAPMLRTGLRMVATGGVVYALHTAYKMALITSAWLGRRLPGDESTIATTLAALGGILIAGGTTLPVWGPRALAPWRLLRQYRSYRRLAPLWRELSDAVPEVMLSQPEAVAEPAPWTMDIRLYRRVIEIRDAQLLLQPYSDPEAVDAAQEDARRGGLRGERVQAHVDAVALVTGLRRWRSEGPGAPPAVLPRRSVGDASLARESRYLEQVAAAFSRVDASRSGAGVSR</sequence>
<keyword evidence="1" id="KW-0812">Transmembrane</keyword>
<evidence type="ECO:0000256" key="1">
    <source>
        <dbReference type="SAM" id="Phobius"/>
    </source>
</evidence>